<dbReference type="InterPro" id="IPR010775">
    <property type="entry name" value="DUF1365"/>
</dbReference>
<dbReference type="AlphaFoldDB" id="A0A8K0RIW2"/>
<feature type="transmembrane region" description="Helical" evidence="1">
    <location>
        <begin position="54"/>
        <end position="72"/>
    </location>
</feature>
<dbReference type="Proteomes" id="UP000813461">
    <property type="component" value="Unassembled WGS sequence"/>
</dbReference>
<dbReference type="OrthoDB" id="3340520at2759"/>
<dbReference type="PANTHER" id="PTHR33973">
    <property type="entry name" value="OS07G0153300 PROTEIN"/>
    <property type="match status" value="1"/>
</dbReference>
<organism evidence="2 3">
    <name type="scientific">Paraphoma chrysanthemicola</name>
    <dbReference type="NCBI Taxonomy" id="798071"/>
    <lineage>
        <taxon>Eukaryota</taxon>
        <taxon>Fungi</taxon>
        <taxon>Dikarya</taxon>
        <taxon>Ascomycota</taxon>
        <taxon>Pezizomycotina</taxon>
        <taxon>Dothideomycetes</taxon>
        <taxon>Pleosporomycetidae</taxon>
        <taxon>Pleosporales</taxon>
        <taxon>Pleosporineae</taxon>
        <taxon>Phaeosphaeriaceae</taxon>
        <taxon>Paraphoma</taxon>
    </lineage>
</organism>
<protein>
    <recommendedName>
        <fullName evidence="4">DUF1365-domain-containing protein</fullName>
    </recommendedName>
</protein>
<keyword evidence="3" id="KW-1185">Reference proteome</keyword>
<keyword evidence="1" id="KW-1133">Transmembrane helix</keyword>
<feature type="transmembrane region" description="Helical" evidence="1">
    <location>
        <begin position="93"/>
        <end position="112"/>
    </location>
</feature>
<dbReference type="Pfam" id="PF07103">
    <property type="entry name" value="DUF1365"/>
    <property type="match status" value="1"/>
</dbReference>
<evidence type="ECO:0000313" key="2">
    <source>
        <dbReference type="EMBL" id="KAH7093756.1"/>
    </source>
</evidence>
<evidence type="ECO:0000256" key="1">
    <source>
        <dbReference type="SAM" id="Phobius"/>
    </source>
</evidence>
<evidence type="ECO:0008006" key="4">
    <source>
        <dbReference type="Google" id="ProtNLM"/>
    </source>
</evidence>
<reference evidence="2" key="1">
    <citation type="journal article" date="2021" name="Nat. Commun.">
        <title>Genetic determinants of endophytism in the Arabidopsis root mycobiome.</title>
        <authorList>
            <person name="Mesny F."/>
            <person name="Miyauchi S."/>
            <person name="Thiergart T."/>
            <person name="Pickel B."/>
            <person name="Atanasova L."/>
            <person name="Karlsson M."/>
            <person name="Huettel B."/>
            <person name="Barry K.W."/>
            <person name="Haridas S."/>
            <person name="Chen C."/>
            <person name="Bauer D."/>
            <person name="Andreopoulos W."/>
            <person name="Pangilinan J."/>
            <person name="LaButti K."/>
            <person name="Riley R."/>
            <person name="Lipzen A."/>
            <person name="Clum A."/>
            <person name="Drula E."/>
            <person name="Henrissat B."/>
            <person name="Kohler A."/>
            <person name="Grigoriev I.V."/>
            <person name="Martin F.M."/>
            <person name="Hacquard S."/>
        </authorList>
    </citation>
    <scope>NUCLEOTIDE SEQUENCE</scope>
    <source>
        <strain evidence="2">MPI-SDFR-AT-0120</strain>
    </source>
</reference>
<accession>A0A8K0RIW2</accession>
<feature type="transmembrane region" description="Helical" evidence="1">
    <location>
        <begin position="12"/>
        <end position="34"/>
    </location>
</feature>
<name>A0A8K0RIW2_9PLEO</name>
<dbReference type="EMBL" id="JAGMVJ010000002">
    <property type="protein sequence ID" value="KAH7093756.1"/>
    <property type="molecule type" value="Genomic_DNA"/>
</dbReference>
<keyword evidence="1" id="KW-0472">Membrane</keyword>
<evidence type="ECO:0000313" key="3">
    <source>
        <dbReference type="Proteomes" id="UP000813461"/>
    </source>
</evidence>
<comment type="caution">
    <text evidence="2">The sequence shown here is derived from an EMBL/GenBank/DDBJ whole genome shotgun (WGS) entry which is preliminary data.</text>
</comment>
<proteinExistence type="predicted"/>
<sequence length="715" mass="80898">MPTAVRGQSGRFSTLLYCFLALSPSLVAIGLPAAPRLAPWLLGAIVRWYFGDRRLVLDCALFGGLTAYLARVGLREALTRVLEGCNQSHMEGLWFPVFGFGIPFALLTRVWWQYANTQGPKQQRHEGSIKWELDYPKPRIFPCQTKHARLFPQRHAFDYSYLQVGFPVIPAGLTADGEAFGDGSDRRLGSWWLRIHADDYLGRGDGDAGFYGKLKQYLAEHRVQSSDWSYAYLVTAPRFFGYAFNPVSFWYIYDVDHQLKKMILEVNNTFGERRLYLLDGSNVVNPNSTGDSEIPETEVPLGAKSRFTDRWVKDFHVSPFNSRKGSYVLKAQNPFPVVTHDSPVVDNTITLISSKDHAKLVARLSSTGPAIELSRLGVLGASRIILSWWWIGFMTFPRIVKEAFKLFFKRKLHVWFRPEVLSSSIGRAPTSTEIELYKAFSDYLSAVVHSSSEPFYVSFDPAIPGEQVQKIETPQTPIHTRGVRRLEIRILTPAFYSRFVHYAHTSEAFDRESIFTDEKNRTVWISRPELLPILFQRPCSPTMDPSSNTQRTYLDKIRWNILRRLRCAPVEPAYSVSTPSKAEYMLEDVRSLPFSELDLHARNTFGAEFAANYRRTVTKLFMAQRIGLGFAEAIGLLDILIRLVLCSLAAFPINALRTRTGHTGNHGCAAKSLSSRQLGACSPGNGEPRETWWNLAGSAVLLSACHLYEMSKGYN</sequence>
<dbReference type="PANTHER" id="PTHR33973:SF4">
    <property type="entry name" value="OS07G0153300 PROTEIN"/>
    <property type="match status" value="1"/>
</dbReference>
<gene>
    <name evidence="2" type="ORF">FB567DRAFT_180333</name>
</gene>
<keyword evidence="1" id="KW-0812">Transmembrane</keyword>